<gene>
    <name evidence="1" type="ORF">N6H18_14605</name>
</gene>
<name>A0ABY6CM35_9BACT</name>
<reference evidence="1" key="1">
    <citation type="submission" date="2022-09" db="EMBL/GenBank/DDBJ databases">
        <title>Comparative genomics and taxonomic characterization of three novel marine species of genus Reichenbachiella exhibiting antioxidant and polysaccharide degradation activities.</title>
        <authorList>
            <person name="Muhammad N."/>
            <person name="Lee Y.-J."/>
            <person name="Ko J."/>
            <person name="Kim S.-G."/>
        </authorList>
    </citation>
    <scope>NUCLEOTIDE SEQUENCE</scope>
    <source>
        <strain evidence="1">BKB1-1</strain>
    </source>
</reference>
<dbReference type="RefSeq" id="WP_262309019.1">
    <property type="nucleotide sequence ID" value="NZ_CP106679.1"/>
</dbReference>
<accession>A0ABY6CM35</accession>
<organism evidence="1 2">
    <name type="scientific">Reichenbachiella agarivorans</name>
    <dbReference type="NCBI Taxonomy" id="2979464"/>
    <lineage>
        <taxon>Bacteria</taxon>
        <taxon>Pseudomonadati</taxon>
        <taxon>Bacteroidota</taxon>
        <taxon>Cytophagia</taxon>
        <taxon>Cytophagales</taxon>
        <taxon>Reichenbachiellaceae</taxon>
        <taxon>Reichenbachiella</taxon>
    </lineage>
</organism>
<dbReference type="Proteomes" id="UP001065174">
    <property type="component" value="Chromosome"/>
</dbReference>
<evidence type="ECO:0000313" key="1">
    <source>
        <dbReference type="EMBL" id="UXP31580.1"/>
    </source>
</evidence>
<evidence type="ECO:0000313" key="2">
    <source>
        <dbReference type="Proteomes" id="UP001065174"/>
    </source>
</evidence>
<evidence type="ECO:0008006" key="3">
    <source>
        <dbReference type="Google" id="ProtNLM"/>
    </source>
</evidence>
<dbReference type="EMBL" id="CP106679">
    <property type="protein sequence ID" value="UXP31580.1"/>
    <property type="molecule type" value="Genomic_DNA"/>
</dbReference>
<proteinExistence type="predicted"/>
<protein>
    <recommendedName>
        <fullName evidence="3">Outer membrane protein beta-barrel domain-containing protein</fullName>
    </recommendedName>
</protein>
<keyword evidence="2" id="KW-1185">Reference proteome</keyword>
<sequence>MTITFAVQAQEYEYTEDDIYRSPVRAVLNMFSFTVSTGYNAVTYKHDLSGYYLIQSPAQQYIAVNEGGALGMNSYTDWLNNPRYGDSLALQSPFLILNSRLPDSVIHSALQANTTLVYNGDSLNLGFKRTSWAVPLNVRVRFNYKDFRVGGGVSLLYQKINSLKPTVDELGIRNYEPNIGSVFQFKYFGMVGYKFLDFWDYSFAGEIEFGKDKYLGSKFNKSLMDQSMFFNLGISVEKNLSEYFRVVVKPSYDFRSYGMAIPGTGTSIKHSNPSFNINFGVSITIPEIPRSPMKSDHVQLKHVIVDPQTGRYVEVRGQPIWKVQNPKVGQNHRKLWRYKFKNKRKMNPY</sequence>